<gene>
    <name evidence="1" type="ORF">EV147_3085</name>
</gene>
<evidence type="ECO:0000313" key="1">
    <source>
        <dbReference type="EMBL" id="RZT38616.1"/>
    </source>
</evidence>
<keyword evidence="2" id="KW-1185">Reference proteome</keyword>
<organism evidence="1 2">
    <name type="scientific">Cupriavidus agavae</name>
    <dbReference type="NCBI Taxonomy" id="1001822"/>
    <lineage>
        <taxon>Bacteria</taxon>
        <taxon>Pseudomonadati</taxon>
        <taxon>Pseudomonadota</taxon>
        <taxon>Betaproteobacteria</taxon>
        <taxon>Burkholderiales</taxon>
        <taxon>Burkholderiaceae</taxon>
        <taxon>Cupriavidus</taxon>
    </lineage>
</organism>
<evidence type="ECO:0000313" key="2">
    <source>
        <dbReference type="Proteomes" id="UP000291078"/>
    </source>
</evidence>
<proteinExistence type="predicted"/>
<protein>
    <submittedName>
        <fullName evidence="1">Uncharacterized protein</fullName>
    </submittedName>
</protein>
<reference evidence="1 2" key="1">
    <citation type="journal article" date="2015" name="Stand. Genomic Sci.">
        <title>Genomic Encyclopedia of Bacterial and Archaeal Type Strains, Phase III: the genomes of soil and plant-associated and newly described type strains.</title>
        <authorList>
            <person name="Whitman W.B."/>
            <person name="Woyke T."/>
            <person name="Klenk H.P."/>
            <person name="Zhou Y."/>
            <person name="Lilburn T.G."/>
            <person name="Beck B.J."/>
            <person name="De Vos P."/>
            <person name="Vandamme P."/>
            <person name="Eisen J.A."/>
            <person name="Garrity G."/>
            <person name="Hugenholtz P."/>
            <person name="Kyrpides N.C."/>
        </authorList>
    </citation>
    <scope>NUCLEOTIDE SEQUENCE [LARGE SCALE GENOMIC DNA]</scope>
    <source>
        <strain evidence="1 2">ASC-9842</strain>
    </source>
</reference>
<dbReference type="AlphaFoldDB" id="A0A4Q7RXH0"/>
<comment type="caution">
    <text evidence="1">The sequence shown here is derived from an EMBL/GenBank/DDBJ whole genome shotgun (WGS) entry which is preliminary data.</text>
</comment>
<accession>A0A4Q7RXH0</accession>
<name>A0A4Q7RXH0_9BURK</name>
<dbReference type="EMBL" id="SGXM01000003">
    <property type="protein sequence ID" value="RZT38616.1"/>
    <property type="molecule type" value="Genomic_DNA"/>
</dbReference>
<sequence>MAARCVADWCGGARVMLKPRVRYFNSDSELPGIPEPKAFSWTEAYATGHVADAFTWLAGKRYLAWGPGLLYSPTNRLFPDNGTATPRREIAGKWMGMASYSPTPSATVSGLFADPYIQAAPGVTGSGGFGLLHAEYQSSGVRPTSAGVVAGGGGAYRPYVGGYIQHLLDDAWTIGAEFSASNGYARSSGSGPVLRENDRRWMADALVNLRYGMRSGGELGAEYIYNGYRLGQQAMQQPLLAAQPAGGAWQTRNLPLHPLPEGHYLNLQALLPNLFGDRRFGVVFRTLTGLASGGNLTFLELSFSPRDDITAFLGMTRTFGPADSPLVRSLSHGIYAAIEIYL</sequence>
<dbReference type="Proteomes" id="UP000291078">
    <property type="component" value="Unassembled WGS sequence"/>
</dbReference>